<dbReference type="Proteomes" id="UP000095419">
    <property type="component" value="Unassembled WGS sequence"/>
</dbReference>
<name>A0A174JY16_BACUN</name>
<reference evidence="5 6" key="1">
    <citation type="submission" date="2015-09" db="EMBL/GenBank/DDBJ databases">
        <authorList>
            <consortium name="Pathogen Informatics"/>
        </authorList>
    </citation>
    <scope>NUCLEOTIDE SEQUENCE [LARGE SCALE GENOMIC DNA]</scope>
    <source>
        <strain evidence="2 5">2789STDY5608791</strain>
        <strain evidence="1 6">2789STDY5834847</strain>
        <strain evidence="3 7">2789STDY5834898</strain>
        <strain evidence="4 8">2789STDY5834942</strain>
    </source>
</reference>
<dbReference type="AlphaFoldDB" id="A0A174JY16"/>
<evidence type="ECO:0000313" key="1">
    <source>
        <dbReference type="EMBL" id="CUP01929.1"/>
    </source>
</evidence>
<dbReference type="Proteomes" id="UP000095614">
    <property type="component" value="Unassembled WGS sequence"/>
</dbReference>
<organism evidence="1 6">
    <name type="scientific">Bacteroides uniformis</name>
    <dbReference type="NCBI Taxonomy" id="820"/>
    <lineage>
        <taxon>Bacteria</taxon>
        <taxon>Pseudomonadati</taxon>
        <taxon>Bacteroidota</taxon>
        <taxon>Bacteroidia</taxon>
        <taxon>Bacteroidales</taxon>
        <taxon>Bacteroidaceae</taxon>
        <taxon>Bacteroides</taxon>
    </lineage>
</organism>
<dbReference type="EMBL" id="CYZF01000011">
    <property type="protein sequence ID" value="CUP31451.1"/>
    <property type="molecule type" value="Genomic_DNA"/>
</dbReference>
<evidence type="ECO:0000313" key="6">
    <source>
        <dbReference type="Proteomes" id="UP000095614"/>
    </source>
</evidence>
<evidence type="ECO:0000313" key="7">
    <source>
        <dbReference type="Proteomes" id="UP000095766"/>
    </source>
</evidence>
<protein>
    <submittedName>
        <fullName evidence="1">Uncharacterized protein</fullName>
    </submittedName>
</protein>
<accession>A0A174JY16</accession>
<evidence type="ECO:0000313" key="4">
    <source>
        <dbReference type="EMBL" id="CUQ23258.1"/>
    </source>
</evidence>
<evidence type="ECO:0000313" key="2">
    <source>
        <dbReference type="EMBL" id="CUP31451.1"/>
    </source>
</evidence>
<evidence type="ECO:0000313" key="5">
    <source>
        <dbReference type="Proteomes" id="UP000095419"/>
    </source>
</evidence>
<evidence type="ECO:0000313" key="8">
    <source>
        <dbReference type="Proteomes" id="UP000095788"/>
    </source>
</evidence>
<dbReference type="Proteomes" id="UP000095766">
    <property type="component" value="Unassembled WGS sequence"/>
</dbReference>
<dbReference type="Proteomes" id="UP000095788">
    <property type="component" value="Unassembled WGS sequence"/>
</dbReference>
<dbReference type="EMBL" id="CZBF01000007">
    <property type="protein sequence ID" value="CUQ23258.1"/>
    <property type="molecule type" value="Genomic_DNA"/>
</dbReference>
<sequence>MTQITQIGSKKNLRHLCNLRLKNIKSYSSLNSASLSDCNAAFLSHSRMRKEIL</sequence>
<dbReference type="EMBL" id="CZAO01000012">
    <property type="protein sequence ID" value="CUP94030.1"/>
    <property type="molecule type" value="Genomic_DNA"/>
</dbReference>
<evidence type="ECO:0000313" key="3">
    <source>
        <dbReference type="EMBL" id="CUP94030.1"/>
    </source>
</evidence>
<dbReference type="EMBL" id="CZAF01000006">
    <property type="protein sequence ID" value="CUP01929.1"/>
    <property type="molecule type" value="Genomic_DNA"/>
</dbReference>
<gene>
    <name evidence="2" type="ORF">ERS417307_03456</name>
    <name evidence="1" type="ORF">ERS852462_02357</name>
    <name evidence="3" type="ORF">ERS852510_02740</name>
    <name evidence="4" type="ORF">ERS852554_03529</name>
</gene>
<proteinExistence type="predicted"/>